<evidence type="ECO:0000256" key="1">
    <source>
        <dbReference type="SAM" id="SignalP"/>
    </source>
</evidence>
<sequence length="99" mass="11039">MNVRAAILALFVAVASSRHVLLDDALPEFQRHRREEGFTVENASSRIWLKLSILVRLKAFLVDYSALETSVACLVDYSALETSVACLVDYLDYSALETS</sequence>
<name>A0AAE0FH15_9CHLO</name>
<evidence type="ECO:0000313" key="3">
    <source>
        <dbReference type="Proteomes" id="UP001190700"/>
    </source>
</evidence>
<dbReference type="AlphaFoldDB" id="A0AAE0FH15"/>
<feature type="non-terminal residue" evidence="2">
    <location>
        <position position="99"/>
    </location>
</feature>
<proteinExistence type="predicted"/>
<comment type="caution">
    <text evidence="2">The sequence shown here is derived from an EMBL/GenBank/DDBJ whole genome shotgun (WGS) entry which is preliminary data.</text>
</comment>
<feature type="chain" id="PRO_5042137895" evidence="1">
    <location>
        <begin position="18"/>
        <end position="99"/>
    </location>
</feature>
<gene>
    <name evidence="2" type="ORF">CYMTET_31324</name>
</gene>
<organism evidence="2 3">
    <name type="scientific">Cymbomonas tetramitiformis</name>
    <dbReference type="NCBI Taxonomy" id="36881"/>
    <lineage>
        <taxon>Eukaryota</taxon>
        <taxon>Viridiplantae</taxon>
        <taxon>Chlorophyta</taxon>
        <taxon>Pyramimonadophyceae</taxon>
        <taxon>Pyramimonadales</taxon>
        <taxon>Pyramimonadaceae</taxon>
        <taxon>Cymbomonas</taxon>
    </lineage>
</organism>
<protein>
    <submittedName>
        <fullName evidence="2">Uncharacterized protein</fullName>
    </submittedName>
</protein>
<accession>A0AAE0FH15</accession>
<feature type="signal peptide" evidence="1">
    <location>
        <begin position="1"/>
        <end position="17"/>
    </location>
</feature>
<dbReference type="Proteomes" id="UP001190700">
    <property type="component" value="Unassembled WGS sequence"/>
</dbReference>
<evidence type="ECO:0000313" key="2">
    <source>
        <dbReference type="EMBL" id="KAK3259691.1"/>
    </source>
</evidence>
<dbReference type="EMBL" id="LGRX02018543">
    <property type="protein sequence ID" value="KAK3259691.1"/>
    <property type="molecule type" value="Genomic_DNA"/>
</dbReference>
<keyword evidence="1" id="KW-0732">Signal</keyword>
<keyword evidence="3" id="KW-1185">Reference proteome</keyword>
<reference evidence="2 3" key="1">
    <citation type="journal article" date="2015" name="Genome Biol. Evol.">
        <title>Comparative Genomics of a Bacterivorous Green Alga Reveals Evolutionary Causalities and Consequences of Phago-Mixotrophic Mode of Nutrition.</title>
        <authorList>
            <person name="Burns J.A."/>
            <person name="Paasch A."/>
            <person name="Narechania A."/>
            <person name="Kim E."/>
        </authorList>
    </citation>
    <scope>NUCLEOTIDE SEQUENCE [LARGE SCALE GENOMIC DNA]</scope>
    <source>
        <strain evidence="2 3">PLY_AMNH</strain>
    </source>
</reference>